<dbReference type="RefSeq" id="WP_188974350.1">
    <property type="nucleotide sequence ID" value="NZ_BMOL01000039.1"/>
</dbReference>
<reference evidence="2" key="1">
    <citation type="journal article" date="2019" name="Int. J. Syst. Evol. Microbiol.">
        <title>The Global Catalogue of Microorganisms (GCM) 10K type strain sequencing project: providing services to taxonomists for standard genome sequencing and annotation.</title>
        <authorList>
            <consortium name="The Broad Institute Genomics Platform"/>
            <consortium name="The Broad Institute Genome Sequencing Center for Infectious Disease"/>
            <person name="Wu L."/>
            <person name="Ma J."/>
        </authorList>
    </citation>
    <scope>NUCLEOTIDE SEQUENCE [LARGE SCALE GENOMIC DNA]</scope>
    <source>
        <strain evidence="2">JCM 15442</strain>
    </source>
</reference>
<dbReference type="Proteomes" id="UP000639973">
    <property type="component" value="Unassembled WGS sequence"/>
</dbReference>
<protein>
    <recommendedName>
        <fullName evidence="3">DUF930 domain-containing protein</fullName>
    </recommendedName>
</protein>
<name>A0ABQ2GH24_9DEIO</name>
<evidence type="ECO:0000313" key="2">
    <source>
        <dbReference type="Proteomes" id="UP000639973"/>
    </source>
</evidence>
<sequence>MTGNGGNSGPGPAPPLYKLFWWSVVPLLTVLQAVSHYAEGRPPADLAQRRDFTRACHEALAQTLPRDVMGFSPIYPEALHSTAEGYRWEGRTTGDGDAGKYLAITMICEGSPQDPKLRLQMREVSIDDSSYW</sequence>
<dbReference type="EMBL" id="BMOL01000039">
    <property type="protein sequence ID" value="GGL94969.1"/>
    <property type="molecule type" value="Genomic_DNA"/>
</dbReference>
<accession>A0ABQ2GH24</accession>
<evidence type="ECO:0008006" key="3">
    <source>
        <dbReference type="Google" id="ProtNLM"/>
    </source>
</evidence>
<organism evidence="1 2">
    <name type="scientific">Deinococcus aerolatus</name>
    <dbReference type="NCBI Taxonomy" id="522487"/>
    <lineage>
        <taxon>Bacteria</taxon>
        <taxon>Thermotogati</taxon>
        <taxon>Deinococcota</taxon>
        <taxon>Deinococci</taxon>
        <taxon>Deinococcales</taxon>
        <taxon>Deinococcaceae</taxon>
        <taxon>Deinococcus</taxon>
    </lineage>
</organism>
<gene>
    <name evidence="1" type="ORF">GCM10010840_36280</name>
</gene>
<evidence type="ECO:0000313" key="1">
    <source>
        <dbReference type="EMBL" id="GGL94969.1"/>
    </source>
</evidence>
<comment type="caution">
    <text evidence="1">The sequence shown here is derived from an EMBL/GenBank/DDBJ whole genome shotgun (WGS) entry which is preliminary data.</text>
</comment>
<proteinExistence type="predicted"/>
<keyword evidence="2" id="KW-1185">Reference proteome</keyword>